<dbReference type="RefSeq" id="WP_183684386.1">
    <property type="nucleotide sequence ID" value="NZ_CAUQUA010000001.1"/>
</dbReference>
<dbReference type="PANTHER" id="PTHR43443:SF1">
    <property type="entry name" value="3-HEXULOSE-6-PHOSPHATE ISOMERASE"/>
    <property type="match status" value="1"/>
</dbReference>
<dbReference type="AlphaFoldDB" id="A0A7W9SH03"/>
<accession>A0A7W9SH03</accession>
<comment type="caution">
    <text evidence="3">The sequence shown here is derived from an EMBL/GenBank/DDBJ whole genome shotgun (WGS) entry which is preliminary data.</text>
</comment>
<dbReference type="EMBL" id="JACHHH010000009">
    <property type="protein sequence ID" value="MBB6041817.1"/>
    <property type="molecule type" value="Genomic_DNA"/>
</dbReference>
<dbReference type="SUPFAM" id="SSF53697">
    <property type="entry name" value="SIS domain"/>
    <property type="match status" value="1"/>
</dbReference>
<dbReference type="Proteomes" id="UP000522163">
    <property type="component" value="Unassembled WGS sequence"/>
</dbReference>
<dbReference type="GO" id="GO:1901135">
    <property type="term" value="P:carbohydrate derivative metabolic process"/>
    <property type="evidence" value="ECO:0007669"/>
    <property type="project" value="InterPro"/>
</dbReference>
<organism evidence="3 4">
    <name type="scientific">Oribacterium sinus</name>
    <dbReference type="NCBI Taxonomy" id="237576"/>
    <lineage>
        <taxon>Bacteria</taxon>
        <taxon>Bacillati</taxon>
        <taxon>Bacillota</taxon>
        <taxon>Clostridia</taxon>
        <taxon>Lachnospirales</taxon>
        <taxon>Lachnospiraceae</taxon>
        <taxon>Oribacterium</taxon>
    </lineage>
</organism>
<evidence type="ECO:0000259" key="2">
    <source>
        <dbReference type="PROSITE" id="PS51464"/>
    </source>
</evidence>
<evidence type="ECO:0000256" key="1">
    <source>
        <dbReference type="ARBA" id="ARBA00009235"/>
    </source>
</evidence>
<sequence length="186" mass="20318">MTKSIELLKIIKELQENADIVNGQEIEMAANLIAKSTMIFVAGCGRTGFVMRAFANRLMHLGKQVHFVGDATTPAIRSGNLLIVGSGSGETGSLVNITEKAKKIGAEVLLITIHVDSSIGKIADYRIILPGSTPKSQLKNTNKSMQVMGSSFEQMAWLVCDTLVMNLMHLLQMNEEKMFLNHANLE</sequence>
<dbReference type="InterPro" id="IPR001347">
    <property type="entry name" value="SIS_dom"/>
</dbReference>
<evidence type="ECO:0000313" key="3">
    <source>
        <dbReference type="EMBL" id="MBB6041817.1"/>
    </source>
</evidence>
<dbReference type="CDD" id="cd05005">
    <property type="entry name" value="SIS_PHI"/>
    <property type="match status" value="1"/>
</dbReference>
<dbReference type="InterPro" id="IPR046348">
    <property type="entry name" value="SIS_dom_sf"/>
</dbReference>
<dbReference type="PANTHER" id="PTHR43443">
    <property type="entry name" value="3-HEXULOSE-6-PHOSPHATE ISOMERASE"/>
    <property type="match status" value="1"/>
</dbReference>
<keyword evidence="3" id="KW-0413">Isomerase</keyword>
<dbReference type="Pfam" id="PF01380">
    <property type="entry name" value="SIS"/>
    <property type="match status" value="1"/>
</dbReference>
<comment type="similarity">
    <text evidence="1">Belongs to the SIS family. PHI subfamily.</text>
</comment>
<dbReference type="GO" id="GO:0043800">
    <property type="term" value="F:6-phospho-3-hexuloisomerase activity"/>
    <property type="evidence" value="ECO:0007669"/>
    <property type="project" value="UniProtKB-EC"/>
</dbReference>
<dbReference type="EC" id="5.3.1.27" evidence="3"/>
<dbReference type="NCBIfam" id="TIGR03127">
    <property type="entry name" value="RuMP_HxlB"/>
    <property type="match status" value="1"/>
</dbReference>
<dbReference type="PROSITE" id="PS51464">
    <property type="entry name" value="SIS"/>
    <property type="match status" value="1"/>
</dbReference>
<name>A0A7W9SH03_9FIRM</name>
<dbReference type="GO" id="GO:0097367">
    <property type="term" value="F:carbohydrate derivative binding"/>
    <property type="evidence" value="ECO:0007669"/>
    <property type="project" value="InterPro"/>
</dbReference>
<protein>
    <submittedName>
        <fullName evidence="3">6-phospho-3-hexuloisomerase</fullName>
        <ecNumber evidence="3">5.3.1.27</ecNumber>
    </submittedName>
</protein>
<evidence type="ECO:0000313" key="4">
    <source>
        <dbReference type="Proteomes" id="UP000522163"/>
    </source>
</evidence>
<proteinExistence type="inferred from homology"/>
<dbReference type="GeneID" id="85015339"/>
<gene>
    <name evidence="3" type="ORF">HNQ46_001807</name>
</gene>
<feature type="domain" description="SIS" evidence="2">
    <location>
        <begin position="29"/>
        <end position="173"/>
    </location>
</feature>
<reference evidence="3 4" key="1">
    <citation type="submission" date="2020-08" db="EMBL/GenBank/DDBJ databases">
        <title>Genomic Encyclopedia of Type Strains, Phase IV (KMG-IV): sequencing the most valuable type-strain genomes for metagenomic binning, comparative biology and taxonomic classification.</title>
        <authorList>
            <person name="Goeker M."/>
        </authorList>
    </citation>
    <scope>NUCLEOTIDE SEQUENCE [LARGE SCALE GENOMIC DNA]</scope>
    <source>
        <strain evidence="3 4">DSM 17245</strain>
    </source>
</reference>
<dbReference type="InterPro" id="IPR017552">
    <property type="entry name" value="PHI/rmpB"/>
</dbReference>
<dbReference type="Gene3D" id="3.40.50.10490">
    <property type="entry name" value="Glucose-6-phosphate isomerase like protein, domain 1"/>
    <property type="match status" value="1"/>
</dbReference>